<dbReference type="STRING" id="734.B0187_06040"/>
<dbReference type="InterPro" id="IPR000600">
    <property type="entry name" value="ROK"/>
</dbReference>
<dbReference type="InterPro" id="IPR043129">
    <property type="entry name" value="ATPase_NBD"/>
</dbReference>
<organism evidence="2 3">
    <name type="scientific">Haemophilus paracuniculus</name>
    <dbReference type="NCBI Taxonomy" id="734"/>
    <lineage>
        <taxon>Bacteria</taxon>
        <taxon>Pseudomonadati</taxon>
        <taxon>Pseudomonadota</taxon>
        <taxon>Gammaproteobacteria</taxon>
        <taxon>Pasteurellales</taxon>
        <taxon>Pasteurellaceae</taxon>
        <taxon>Haemophilus</taxon>
    </lineage>
</organism>
<evidence type="ECO:0000313" key="2">
    <source>
        <dbReference type="EMBL" id="OOR99315.1"/>
    </source>
</evidence>
<gene>
    <name evidence="2" type="ORF">B0187_06040</name>
</gene>
<comment type="caution">
    <text evidence="2">The sequence shown here is derived from an EMBL/GenBank/DDBJ whole genome shotgun (WGS) entry which is preliminary data.</text>
</comment>
<dbReference type="GO" id="GO:0003677">
    <property type="term" value="F:DNA binding"/>
    <property type="evidence" value="ECO:0007669"/>
    <property type="project" value="TreeGrafter"/>
</dbReference>
<dbReference type="GO" id="GO:0006351">
    <property type="term" value="P:DNA-templated transcription"/>
    <property type="evidence" value="ECO:0007669"/>
    <property type="project" value="TreeGrafter"/>
</dbReference>
<dbReference type="Gene3D" id="3.30.420.40">
    <property type="match status" value="2"/>
</dbReference>
<proteinExistence type="inferred from homology"/>
<dbReference type="EMBL" id="MUYA01000007">
    <property type="protein sequence ID" value="OOR99315.1"/>
    <property type="molecule type" value="Genomic_DNA"/>
</dbReference>
<sequence>MDGLNFKSRTEYLGSIFRLIEQFELISRTDLAKLSGLAPATITNLTKLLIDHRFVLERTTQASTSRGRPAVGLAVSPLYWKLLSVVISESQLTLSLSELDDTLLAEQHYFLDLNLPLAEWISNKILTFKQAHCEPDQPLLAVSISVRGKIDPSKTAIIQLGSTPLHCPIVETLAPQLECPLLLNEHFQLWLLTESTKGSLIRHHNAIFLELSEQIRLSVLVKGELLHKRAKMNVDKMLMPPFSELSEQIYPELPPIERYQLHNQISLSALLRLIDRHLPNSHTTSGAKIDFFCQQVQQQNANALRILNHLSQNLAYMLMNLTNLFSVEKIMLNSPFSAIKNVLFEQVSHHLQQHLLGEDRVVDLVESQYEKEDGLIPNMAIKQQIYAGTLFNGVNL</sequence>
<dbReference type="OrthoDB" id="3189808at2"/>
<evidence type="ECO:0000256" key="1">
    <source>
        <dbReference type="ARBA" id="ARBA00006479"/>
    </source>
</evidence>
<dbReference type="PANTHER" id="PTHR18964">
    <property type="entry name" value="ROK (REPRESSOR, ORF, KINASE) FAMILY"/>
    <property type="match status" value="1"/>
</dbReference>
<dbReference type="Pfam" id="PF00480">
    <property type="entry name" value="ROK"/>
    <property type="match status" value="1"/>
</dbReference>
<reference evidence="2 3" key="1">
    <citation type="submission" date="2017-02" db="EMBL/GenBank/DDBJ databases">
        <title>Draft genome sequence of Haemophilus paracuniculus CCUG 43573 type strain.</title>
        <authorList>
            <person name="Engstrom-Jakobsson H."/>
            <person name="Salva-Serra F."/>
            <person name="Thorell K."/>
            <person name="Gonzales-Siles L."/>
            <person name="Karlsson R."/>
            <person name="Boulund F."/>
            <person name="Engstrand L."/>
            <person name="Kristiansson E."/>
            <person name="Moore E."/>
        </authorList>
    </citation>
    <scope>NUCLEOTIDE SEQUENCE [LARGE SCALE GENOMIC DNA]</scope>
    <source>
        <strain evidence="2 3">CCUG 43573</strain>
    </source>
</reference>
<protein>
    <submittedName>
        <fullName evidence="2">Transcriptional regulator</fullName>
    </submittedName>
</protein>
<name>A0A1T0ASW5_9PAST</name>
<dbReference type="PANTHER" id="PTHR18964:SF149">
    <property type="entry name" value="BIFUNCTIONAL UDP-N-ACETYLGLUCOSAMINE 2-EPIMERASE_N-ACETYLMANNOSAMINE KINASE"/>
    <property type="match status" value="1"/>
</dbReference>
<dbReference type="SUPFAM" id="SSF46785">
    <property type="entry name" value="Winged helix' DNA-binding domain"/>
    <property type="match status" value="1"/>
</dbReference>
<dbReference type="InterPro" id="IPR036390">
    <property type="entry name" value="WH_DNA-bd_sf"/>
</dbReference>
<dbReference type="AlphaFoldDB" id="A0A1T0ASW5"/>
<accession>A0A1T0ASW5</accession>
<dbReference type="SUPFAM" id="SSF53067">
    <property type="entry name" value="Actin-like ATPase domain"/>
    <property type="match status" value="1"/>
</dbReference>
<keyword evidence="3" id="KW-1185">Reference proteome</keyword>
<dbReference type="InterPro" id="IPR036388">
    <property type="entry name" value="WH-like_DNA-bd_sf"/>
</dbReference>
<dbReference type="Gene3D" id="1.10.10.10">
    <property type="entry name" value="Winged helix-like DNA-binding domain superfamily/Winged helix DNA-binding domain"/>
    <property type="match status" value="1"/>
</dbReference>
<dbReference type="RefSeq" id="WP_078236962.1">
    <property type="nucleotide sequence ID" value="NZ_MUYA01000007.1"/>
</dbReference>
<evidence type="ECO:0000313" key="3">
    <source>
        <dbReference type="Proteomes" id="UP000190867"/>
    </source>
</evidence>
<dbReference type="Proteomes" id="UP000190867">
    <property type="component" value="Unassembled WGS sequence"/>
</dbReference>
<comment type="similarity">
    <text evidence="1">Belongs to the ROK (NagC/XylR) family.</text>
</comment>